<protein>
    <submittedName>
        <fullName evidence="1">Uncharacterized protein</fullName>
    </submittedName>
</protein>
<evidence type="ECO:0000313" key="1">
    <source>
        <dbReference type="EnsemblPlants" id="EMT11965"/>
    </source>
</evidence>
<proteinExistence type="predicted"/>
<organism evidence="1">
    <name type="scientific">Aegilops tauschii</name>
    <name type="common">Tausch's goatgrass</name>
    <name type="synonym">Aegilops squarrosa</name>
    <dbReference type="NCBI Taxonomy" id="37682"/>
    <lineage>
        <taxon>Eukaryota</taxon>
        <taxon>Viridiplantae</taxon>
        <taxon>Streptophyta</taxon>
        <taxon>Embryophyta</taxon>
        <taxon>Tracheophyta</taxon>
        <taxon>Spermatophyta</taxon>
        <taxon>Magnoliopsida</taxon>
        <taxon>Liliopsida</taxon>
        <taxon>Poales</taxon>
        <taxon>Poaceae</taxon>
        <taxon>BOP clade</taxon>
        <taxon>Pooideae</taxon>
        <taxon>Triticodae</taxon>
        <taxon>Triticeae</taxon>
        <taxon>Triticinae</taxon>
        <taxon>Aegilops</taxon>
    </lineage>
</organism>
<dbReference type="AlphaFoldDB" id="M8BE56"/>
<dbReference type="EnsemblPlants" id="EMT11965">
    <property type="protein sequence ID" value="EMT11965"/>
    <property type="gene ID" value="F775_23980"/>
</dbReference>
<reference evidence="1" key="1">
    <citation type="submission" date="2015-06" db="UniProtKB">
        <authorList>
            <consortium name="EnsemblPlants"/>
        </authorList>
    </citation>
    <scope>IDENTIFICATION</scope>
</reference>
<name>M8BE56_AEGTA</name>
<sequence length="101" mass="11606">MAEPKSRRPWRLGGCARRSSVQRTESRALLRRASLLAAHKRRKAAMAGTAWPMISSGEDEQQQWRRGDVIVERQPLIQELRRWQQEAAGTALRRPAVKMAF</sequence>
<accession>M8BE56</accession>